<feature type="transmembrane region" description="Helical" evidence="1">
    <location>
        <begin position="71"/>
        <end position="91"/>
    </location>
</feature>
<name>A0ABY4CDA1_9BACT</name>
<evidence type="ECO:0000313" key="2">
    <source>
        <dbReference type="EMBL" id="UOF02880.1"/>
    </source>
</evidence>
<keyword evidence="1" id="KW-1133">Transmembrane helix</keyword>
<evidence type="ECO:0000256" key="1">
    <source>
        <dbReference type="SAM" id="Phobius"/>
    </source>
</evidence>
<keyword evidence="1" id="KW-0812">Transmembrane</keyword>
<accession>A0ABY4CDA1</accession>
<dbReference type="RefSeq" id="WP_243540699.1">
    <property type="nucleotide sequence ID" value="NZ_CP093442.1"/>
</dbReference>
<reference evidence="2" key="1">
    <citation type="submission" date="2022-03" db="EMBL/GenBank/DDBJ databases">
        <title>Genome Identification and Characterization of new species Bdellovibrio reynosense LBG001 sp. nov. from a Mexico soil sample.</title>
        <authorList>
            <person name="Camilli A."/>
            <person name="Ajao Y."/>
            <person name="Guo X."/>
        </authorList>
    </citation>
    <scope>NUCLEOTIDE SEQUENCE</scope>
    <source>
        <strain evidence="2">LBG001</strain>
    </source>
</reference>
<protein>
    <submittedName>
        <fullName evidence="2">Uncharacterized protein</fullName>
    </submittedName>
</protein>
<organism evidence="2 3">
    <name type="scientific">Bdellovibrio reynosensis</name>
    <dbReference type="NCBI Taxonomy" id="2835041"/>
    <lineage>
        <taxon>Bacteria</taxon>
        <taxon>Pseudomonadati</taxon>
        <taxon>Bdellovibrionota</taxon>
        <taxon>Bdellovibrionia</taxon>
        <taxon>Bdellovibrionales</taxon>
        <taxon>Pseudobdellovibrionaceae</taxon>
        <taxon>Bdellovibrio</taxon>
    </lineage>
</organism>
<sequence>MGWTSFLDMGRNRFLYYLIAELVVIVLVMVIFRFIPDRQIAATTAGFLFVGLPLGMMVLEYRGAGLEQFYWFVAVLQFWTLFALPILGLRLANWGVPFDQLSFIGISGPSLHQWSSKSYIVMMGFTAGVWFKLRRQSGRKRLNKIG</sequence>
<feature type="transmembrane region" description="Helical" evidence="1">
    <location>
        <begin position="14"/>
        <end position="34"/>
    </location>
</feature>
<keyword evidence="1" id="KW-0472">Membrane</keyword>
<feature type="transmembrane region" description="Helical" evidence="1">
    <location>
        <begin position="40"/>
        <end position="59"/>
    </location>
</feature>
<evidence type="ECO:0000313" key="3">
    <source>
        <dbReference type="Proteomes" id="UP000830116"/>
    </source>
</evidence>
<keyword evidence="3" id="KW-1185">Reference proteome</keyword>
<dbReference type="Proteomes" id="UP000830116">
    <property type="component" value="Chromosome"/>
</dbReference>
<dbReference type="EMBL" id="CP093442">
    <property type="protein sequence ID" value="UOF02880.1"/>
    <property type="molecule type" value="Genomic_DNA"/>
</dbReference>
<feature type="transmembrane region" description="Helical" evidence="1">
    <location>
        <begin position="111"/>
        <end position="131"/>
    </location>
</feature>
<proteinExistence type="predicted"/>
<gene>
    <name evidence="2" type="ORF">MNR06_07925</name>
</gene>